<dbReference type="EMBL" id="MU273467">
    <property type="protein sequence ID" value="KAI0036933.1"/>
    <property type="molecule type" value="Genomic_DNA"/>
</dbReference>
<dbReference type="Proteomes" id="UP000814128">
    <property type="component" value="Unassembled WGS sequence"/>
</dbReference>
<reference evidence="1" key="2">
    <citation type="journal article" date="2022" name="New Phytol.">
        <title>Evolutionary transition to the ectomycorrhizal habit in the genomes of a hyperdiverse lineage of mushroom-forming fungi.</title>
        <authorList>
            <person name="Looney B."/>
            <person name="Miyauchi S."/>
            <person name="Morin E."/>
            <person name="Drula E."/>
            <person name="Courty P.E."/>
            <person name="Kohler A."/>
            <person name="Kuo A."/>
            <person name="LaButti K."/>
            <person name="Pangilinan J."/>
            <person name="Lipzen A."/>
            <person name="Riley R."/>
            <person name="Andreopoulos W."/>
            <person name="He G."/>
            <person name="Johnson J."/>
            <person name="Nolan M."/>
            <person name="Tritt A."/>
            <person name="Barry K.W."/>
            <person name="Grigoriev I.V."/>
            <person name="Nagy L.G."/>
            <person name="Hibbett D."/>
            <person name="Henrissat B."/>
            <person name="Matheny P.B."/>
            <person name="Labbe J."/>
            <person name="Martin F.M."/>
        </authorList>
    </citation>
    <scope>NUCLEOTIDE SEQUENCE</scope>
    <source>
        <strain evidence="1">EC-137</strain>
    </source>
</reference>
<evidence type="ECO:0000313" key="2">
    <source>
        <dbReference type="Proteomes" id="UP000814128"/>
    </source>
</evidence>
<reference evidence="1" key="1">
    <citation type="submission" date="2021-02" db="EMBL/GenBank/DDBJ databases">
        <authorList>
            <consortium name="DOE Joint Genome Institute"/>
            <person name="Ahrendt S."/>
            <person name="Looney B.P."/>
            <person name="Miyauchi S."/>
            <person name="Morin E."/>
            <person name="Drula E."/>
            <person name="Courty P.E."/>
            <person name="Chicoki N."/>
            <person name="Fauchery L."/>
            <person name="Kohler A."/>
            <person name="Kuo A."/>
            <person name="Labutti K."/>
            <person name="Pangilinan J."/>
            <person name="Lipzen A."/>
            <person name="Riley R."/>
            <person name="Andreopoulos W."/>
            <person name="He G."/>
            <person name="Johnson J."/>
            <person name="Barry K.W."/>
            <person name="Grigoriev I.V."/>
            <person name="Nagy L."/>
            <person name="Hibbett D."/>
            <person name="Henrissat B."/>
            <person name="Matheny P.B."/>
            <person name="Labbe J."/>
            <person name="Martin F."/>
        </authorList>
    </citation>
    <scope>NUCLEOTIDE SEQUENCE</scope>
    <source>
        <strain evidence="1">EC-137</strain>
    </source>
</reference>
<keyword evidence="2" id="KW-1185">Reference proteome</keyword>
<gene>
    <name evidence="1" type="ORF">K488DRAFT_81673</name>
</gene>
<accession>A0ACB8QYY8</accession>
<proteinExistence type="predicted"/>
<name>A0ACB8QYY8_9AGAM</name>
<protein>
    <submittedName>
        <fullName evidence="1">Uncharacterized protein</fullName>
    </submittedName>
</protein>
<comment type="caution">
    <text evidence="1">The sequence shown here is derived from an EMBL/GenBank/DDBJ whole genome shotgun (WGS) entry which is preliminary data.</text>
</comment>
<evidence type="ECO:0000313" key="1">
    <source>
        <dbReference type="EMBL" id="KAI0036933.1"/>
    </source>
</evidence>
<organism evidence="1 2">
    <name type="scientific">Vararia minispora EC-137</name>
    <dbReference type="NCBI Taxonomy" id="1314806"/>
    <lineage>
        <taxon>Eukaryota</taxon>
        <taxon>Fungi</taxon>
        <taxon>Dikarya</taxon>
        <taxon>Basidiomycota</taxon>
        <taxon>Agaricomycotina</taxon>
        <taxon>Agaricomycetes</taxon>
        <taxon>Russulales</taxon>
        <taxon>Lachnocladiaceae</taxon>
        <taxon>Vararia</taxon>
    </lineage>
</organism>
<sequence length="852" mass="94366">MDEADIYSLYASRTPDSRDPPIYPPNYASSRGLSGPRAMGERARLFHLGGRELTLKPVEEYVPQPFEDQFATSATLNRHRSTRDLIKRFEAMTVEESGCTSGSLIPLHPMVLTVPTPQDEKKTSPLRQSLRNIISVFKKGRPFKDKDEPLSFRSTAQEQMGQVSDEPSSPHFYVHSVPLRSLPAEEQALMPIMDETWSPNVFEIVFSGKPPARFAVGTAKERSSWVSAIWDASLRANNTDSLSSGEEHHEKPILTVDTSVTKPSLVCKGIRTHKELVPVPPPKTDMPENQPLLRVDIPPQAVRPFSRQNTASPITPITITQRFESLTAPFPPFKVHSPSVLNLSQKSVVKQRLAEMERQVSTDSGTPSVALISRFTTPAASPLKTPPTSPSPSSHTFCGPISLAWQPERTVPHNSTGSVASPTSSVFSGSKSAFRIRDEMRKERCIMEQAAESNGSLKGPLNSSAARAVIDRPNASLLLERVDAVGADVRALRMGLEDMAHRETRDLKQIEKLGRAVGEIRKAVMSEEEIVLKNEKPGSAEDVKGKLSAAMQQALEKLDIIGGGPDNAEIMAFLRDDQAQRTAQVEQQADNARYLNELNGWLDTFARNNAAHVESISEAVQRLCHELDVGTITKDGVLDGSEPPTLLASLRHLIVQGQAREQESEDLRQALGQVIALLNEDMRLNAEMRNAYTSGSVQRLMDGQRQELEQMVQTLETRLSEEIRGSRLRFIEAMKEATEISIQGPVALAKHLFLLTLTHILGNVDELKRAMMKETLLQTREASRAQRRRQALDKEVAEMLALRASLKQNPRPVDVNDETSYERLAPEPERARSVRPGDIVNVGGLIMHFAEG</sequence>